<gene>
    <name evidence="3" type="ORF">HNQ50_000476</name>
</gene>
<evidence type="ECO:0008006" key="5">
    <source>
        <dbReference type="Google" id="ProtNLM"/>
    </source>
</evidence>
<keyword evidence="4" id="KW-1185">Reference proteome</keyword>
<dbReference type="EMBL" id="JACHHN010000001">
    <property type="protein sequence ID" value="MBB5189766.1"/>
    <property type="molecule type" value="Genomic_DNA"/>
</dbReference>
<sequence>MKNVSRLLLAVAGAFVFAGAHAADTATEVQRDTNQQERIEQGLQNGSLTTKEAGRLEQDESRVDRTEANAERNGNLSAGEKARIQRDQNQVSQAINRDETNGAHGNPDSASSKRMQADVARNINQDQRIENGVKSGALTNRETGKLERGQAHDDHLEARAARNGHVGTGEQRHIQMAENHQSNKIWNKKHNDVVR</sequence>
<evidence type="ECO:0000313" key="4">
    <source>
        <dbReference type="Proteomes" id="UP000543030"/>
    </source>
</evidence>
<dbReference type="RefSeq" id="WP_184097137.1">
    <property type="nucleotide sequence ID" value="NZ_JACHHN010000001.1"/>
</dbReference>
<keyword evidence="2" id="KW-0732">Signal</keyword>
<name>A0A840RBE4_9NEIS</name>
<protein>
    <recommendedName>
        <fullName evidence="5">Phage infection protein</fullName>
    </recommendedName>
</protein>
<evidence type="ECO:0000256" key="2">
    <source>
        <dbReference type="SAM" id="SignalP"/>
    </source>
</evidence>
<feature type="region of interest" description="Disordered" evidence="1">
    <location>
        <begin position="28"/>
        <end position="116"/>
    </location>
</feature>
<feature type="chain" id="PRO_5032682739" description="Phage infection protein" evidence="2">
    <location>
        <begin position="23"/>
        <end position="195"/>
    </location>
</feature>
<evidence type="ECO:0000313" key="3">
    <source>
        <dbReference type="EMBL" id="MBB5189766.1"/>
    </source>
</evidence>
<comment type="caution">
    <text evidence="3">The sequence shown here is derived from an EMBL/GenBank/DDBJ whole genome shotgun (WGS) entry which is preliminary data.</text>
</comment>
<feature type="signal peptide" evidence="2">
    <location>
        <begin position="1"/>
        <end position="22"/>
    </location>
</feature>
<reference evidence="3 4" key="1">
    <citation type="submission" date="2020-08" db="EMBL/GenBank/DDBJ databases">
        <title>Genomic Encyclopedia of Type Strains, Phase IV (KMG-IV): sequencing the most valuable type-strain genomes for metagenomic binning, comparative biology and taxonomic classification.</title>
        <authorList>
            <person name="Goeker M."/>
        </authorList>
    </citation>
    <scope>NUCLEOTIDE SEQUENCE [LARGE SCALE GENOMIC DNA]</scope>
    <source>
        <strain evidence="3 4">DSM 18233</strain>
    </source>
</reference>
<dbReference type="AlphaFoldDB" id="A0A840RBE4"/>
<accession>A0A840RBE4</accession>
<evidence type="ECO:0000256" key="1">
    <source>
        <dbReference type="SAM" id="MobiDB-lite"/>
    </source>
</evidence>
<proteinExistence type="predicted"/>
<organism evidence="3 4">
    <name type="scientific">Silvimonas terrae</name>
    <dbReference type="NCBI Taxonomy" id="300266"/>
    <lineage>
        <taxon>Bacteria</taxon>
        <taxon>Pseudomonadati</taxon>
        <taxon>Pseudomonadota</taxon>
        <taxon>Betaproteobacteria</taxon>
        <taxon>Neisseriales</taxon>
        <taxon>Chitinibacteraceae</taxon>
        <taxon>Silvimonas</taxon>
    </lineage>
</organism>
<feature type="compositionally biased region" description="Basic and acidic residues" evidence="1">
    <location>
        <begin position="52"/>
        <end position="70"/>
    </location>
</feature>
<dbReference type="Proteomes" id="UP000543030">
    <property type="component" value="Unassembled WGS sequence"/>
</dbReference>
<feature type="compositionally biased region" description="Basic and acidic residues" evidence="1">
    <location>
        <begin position="29"/>
        <end position="40"/>
    </location>
</feature>